<feature type="compositionally biased region" description="Polar residues" evidence="1">
    <location>
        <begin position="107"/>
        <end position="118"/>
    </location>
</feature>
<feature type="compositionally biased region" description="Acidic residues" evidence="1">
    <location>
        <begin position="9"/>
        <end position="22"/>
    </location>
</feature>
<reference evidence="2 3" key="1">
    <citation type="submission" date="2024-04" db="EMBL/GenBank/DDBJ databases">
        <authorList>
            <person name="Fracassetti M."/>
        </authorList>
    </citation>
    <scope>NUCLEOTIDE SEQUENCE [LARGE SCALE GENOMIC DNA]</scope>
</reference>
<dbReference type="AlphaFoldDB" id="A0AAV2GE74"/>
<feature type="compositionally biased region" description="Acidic residues" evidence="1">
    <location>
        <begin position="173"/>
        <end position="185"/>
    </location>
</feature>
<feature type="compositionally biased region" description="Basic and acidic residues" evidence="1">
    <location>
        <begin position="83"/>
        <end position="96"/>
    </location>
</feature>
<evidence type="ECO:0000313" key="3">
    <source>
        <dbReference type="Proteomes" id="UP001497516"/>
    </source>
</evidence>
<feature type="compositionally biased region" description="Basic and acidic residues" evidence="1">
    <location>
        <begin position="216"/>
        <end position="228"/>
    </location>
</feature>
<feature type="compositionally biased region" description="Polar residues" evidence="1">
    <location>
        <begin position="43"/>
        <end position="53"/>
    </location>
</feature>
<protein>
    <submittedName>
        <fullName evidence="2">Uncharacterized protein</fullName>
    </submittedName>
</protein>
<feature type="compositionally biased region" description="Basic and acidic residues" evidence="1">
    <location>
        <begin position="186"/>
        <end position="197"/>
    </location>
</feature>
<dbReference type="Proteomes" id="UP001497516">
    <property type="component" value="Chromosome 8"/>
</dbReference>
<name>A0AAV2GE74_9ROSI</name>
<evidence type="ECO:0000313" key="2">
    <source>
        <dbReference type="EMBL" id="CAL1408736.1"/>
    </source>
</evidence>
<sequence length="464" mass="49657">MPRYTVEEAYSEDEEPSAEEVEPSAIEEPSTGDKEQPEELEQPQDSVSVSAGQGLTGVEGTMTAAEGQVQQPIGNPNNEEQDPERQFLKLPEKRAMPDIAEGRSGSVVITGNQNTTEQQDPKKRPPPALSGAAAQKIAEQGSSDSDGKPSTVHEETSTADEDPTDELEKPATGDEESSAGDDEPSSEYKEPSGKDEEPPSEGGEEPIIRVSWYKEPPLEGKSENRETEEKEEPVIELDYLVFKSWEDPMGEAKQLQISNPLPTPALICLDESITTADLSTQPTGNQGNLPLNLNLSENGMQDISEQWSGRALHPLAVPEFTATGNPSYPPLNLKLPESAMQDIAERWSGRAVVPDFGFPAAALAVPLPQLPAHFGHAATNVPGLIPPPPVNVGVHIPAPVIDGGNLQDVEMIPVSDSPPPSTDLRLRPPSPRRRLPSTDLRLGPPSPPSDFAGGENASGAEMSE</sequence>
<evidence type="ECO:0000256" key="1">
    <source>
        <dbReference type="SAM" id="MobiDB-lite"/>
    </source>
</evidence>
<organism evidence="2 3">
    <name type="scientific">Linum trigynum</name>
    <dbReference type="NCBI Taxonomy" id="586398"/>
    <lineage>
        <taxon>Eukaryota</taxon>
        <taxon>Viridiplantae</taxon>
        <taxon>Streptophyta</taxon>
        <taxon>Embryophyta</taxon>
        <taxon>Tracheophyta</taxon>
        <taxon>Spermatophyta</taxon>
        <taxon>Magnoliopsida</taxon>
        <taxon>eudicotyledons</taxon>
        <taxon>Gunneridae</taxon>
        <taxon>Pentapetalae</taxon>
        <taxon>rosids</taxon>
        <taxon>fabids</taxon>
        <taxon>Malpighiales</taxon>
        <taxon>Linaceae</taxon>
        <taxon>Linum</taxon>
    </lineage>
</organism>
<dbReference type="EMBL" id="OZ034821">
    <property type="protein sequence ID" value="CAL1408736.1"/>
    <property type="molecule type" value="Genomic_DNA"/>
</dbReference>
<feature type="compositionally biased region" description="Basic and acidic residues" evidence="1">
    <location>
        <begin position="145"/>
        <end position="156"/>
    </location>
</feature>
<gene>
    <name evidence="2" type="ORF">LTRI10_LOCUS48306</name>
</gene>
<accession>A0AAV2GE74</accession>
<proteinExistence type="predicted"/>
<feature type="region of interest" description="Disordered" evidence="1">
    <location>
        <begin position="410"/>
        <end position="464"/>
    </location>
</feature>
<feature type="compositionally biased region" description="Polar residues" evidence="1">
    <location>
        <begin position="68"/>
        <end position="78"/>
    </location>
</feature>
<keyword evidence="3" id="KW-1185">Reference proteome</keyword>
<feature type="region of interest" description="Disordered" evidence="1">
    <location>
        <begin position="1"/>
        <end position="232"/>
    </location>
</feature>